<keyword evidence="2" id="KW-1185">Reference proteome</keyword>
<dbReference type="Pfam" id="PF22880">
    <property type="entry name" value="DUF7019"/>
    <property type="match status" value="1"/>
</dbReference>
<dbReference type="HOGENOM" id="CLU_1336064_0_0_11"/>
<gene>
    <name evidence="1" type="ordered locus">AMIS_27680</name>
</gene>
<name>I0H4Q1_ACTM4</name>
<evidence type="ECO:0000313" key="1">
    <source>
        <dbReference type="EMBL" id="BAL87988.1"/>
    </source>
</evidence>
<proteinExistence type="predicted"/>
<dbReference type="NCBIfam" id="NF040893">
    <property type="entry name" value="SAVMC3_10250"/>
    <property type="match status" value="1"/>
</dbReference>
<sequence>MEQQGSAMSFQYFVYISDAKVDMLVQQIEPGRLNKRSSEAGIDLKLVKAKRVVDTTAGAERVGRLQRVIRHLADFGDLGDVDAPGQFFGGMLPLRWGPMVGRDGYPLAYFGGHTGTTVVGLGGSRTHLVGGSHLPEQDSPSGRSHLPALLQGLTPPFTGDDEAALVAVAREDDEAALRRDEEEALTVVHRATTSLRGPAQNMEFVAKRLLHGPGPEGRPVLLGTPLYVALVD</sequence>
<reference evidence="1 2" key="1">
    <citation type="submission" date="2012-02" db="EMBL/GenBank/DDBJ databases">
        <title>Complete genome sequence of Actinoplanes missouriensis 431 (= NBRC 102363).</title>
        <authorList>
            <person name="Ohnishi Y."/>
            <person name="Ishikawa J."/>
            <person name="Sekine M."/>
            <person name="Hosoyama A."/>
            <person name="Harada T."/>
            <person name="Narita H."/>
            <person name="Hata T."/>
            <person name="Konno Y."/>
            <person name="Tutikane K."/>
            <person name="Fujita N."/>
            <person name="Horinouchi S."/>
            <person name="Hayakawa M."/>
        </authorList>
    </citation>
    <scope>NUCLEOTIDE SEQUENCE [LARGE SCALE GENOMIC DNA]</scope>
    <source>
        <strain evidence="2">ATCC 14538 / DSM 43046 / CBS 188.64 / JCM 3121 / NBRC 102363 / NCIMB 12654 / NRRL B-3342 / UNCC 431</strain>
    </source>
</reference>
<protein>
    <submittedName>
        <fullName evidence="1">Uncharacterized protein</fullName>
    </submittedName>
</protein>
<dbReference type="PATRIC" id="fig|512565.3.peg.2771"/>
<dbReference type="InterPro" id="IPR054284">
    <property type="entry name" value="DUF7019"/>
</dbReference>
<dbReference type="Proteomes" id="UP000007882">
    <property type="component" value="Chromosome"/>
</dbReference>
<organism evidence="1 2">
    <name type="scientific">Actinoplanes missouriensis (strain ATCC 14538 / DSM 43046 / CBS 188.64 / JCM 3121 / NBRC 102363 / NCIMB 12654 / NRRL B-3342 / UNCC 431)</name>
    <dbReference type="NCBI Taxonomy" id="512565"/>
    <lineage>
        <taxon>Bacteria</taxon>
        <taxon>Bacillati</taxon>
        <taxon>Actinomycetota</taxon>
        <taxon>Actinomycetes</taxon>
        <taxon>Micromonosporales</taxon>
        <taxon>Micromonosporaceae</taxon>
        <taxon>Actinoplanes</taxon>
    </lineage>
</organism>
<accession>I0H4Q1</accession>
<dbReference type="KEGG" id="ams:AMIS_27680"/>
<evidence type="ECO:0000313" key="2">
    <source>
        <dbReference type="Proteomes" id="UP000007882"/>
    </source>
</evidence>
<dbReference type="eggNOG" id="ENOG502ZUMD">
    <property type="taxonomic scope" value="Bacteria"/>
</dbReference>
<dbReference type="AlphaFoldDB" id="I0H4Q1"/>
<dbReference type="STRING" id="512565.AMIS_27680"/>
<dbReference type="EMBL" id="AP012319">
    <property type="protein sequence ID" value="BAL87988.1"/>
    <property type="molecule type" value="Genomic_DNA"/>
</dbReference>
<dbReference type="RefSeq" id="WP_014442883.1">
    <property type="nucleotide sequence ID" value="NC_017093.1"/>
</dbReference>